<dbReference type="PANTHER" id="PTHR30185:SF18">
    <property type="entry name" value="TRANSCRIPTIONAL REGULATOR MTLR"/>
    <property type="match status" value="1"/>
</dbReference>
<comment type="caution">
    <text evidence="4">The sequence shown here is derived from an EMBL/GenBank/DDBJ whole genome shotgun (WGS) entry which is preliminary data.</text>
</comment>
<dbReference type="EMBL" id="AJAR01000022">
    <property type="protein sequence ID" value="EOH94049.1"/>
    <property type="molecule type" value="Genomic_DNA"/>
</dbReference>
<evidence type="ECO:0000313" key="6">
    <source>
        <dbReference type="Proteomes" id="UP000013858"/>
    </source>
</evidence>
<dbReference type="PANTHER" id="PTHR30185">
    <property type="entry name" value="CRYPTIC BETA-GLUCOSIDE BGL OPERON ANTITERMINATOR"/>
    <property type="match status" value="1"/>
</dbReference>
<reference evidence="5 7" key="2">
    <citation type="submission" date="2013-03" db="EMBL/GenBank/DDBJ databases">
        <title>The Genome Sequence of Enterococcus haemoperoxidus BAA-382 (PacBio/Illumina hybrid assembly).</title>
        <authorList>
            <consortium name="The Broad Institute Genomics Platform"/>
            <consortium name="The Broad Institute Genome Sequencing Center for Infectious Disease"/>
            <person name="Earl A."/>
            <person name="Russ C."/>
            <person name="Gilmore M."/>
            <person name="Surin D."/>
            <person name="Walker B."/>
            <person name="Young S."/>
            <person name="Zeng Q."/>
            <person name="Gargeya S."/>
            <person name="Fitzgerald M."/>
            <person name="Haas B."/>
            <person name="Abouelleil A."/>
            <person name="Allen A.W."/>
            <person name="Alvarado L."/>
            <person name="Arachchi H.M."/>
            <person name="Berlin A.M."/>
            <person name="Chapman S.B."/>
            <person name="Gainer-Dewar J."/>
            <person name="Goldberg J."/>
            <person name="Griggs A."/>
            <person name="Gujja S."/>
            <person name="Hansen M."/>
            <person name="Howarth C."/>
            <person name="Imamovic A."/>
            <person name="Ireland A."/>
            <person name="Larimer J."/>
            <person name="McCowan C."/>
            <person name="Murphy C."/>
            <person name="Pearson M."/>
            <person name="Poon T.W."/>
            <person name="Priest M."/>
            <person name="Roberts A."/>
            <person name="Saif S."/>
            <person name="Shea T."/>
            <person name="Sisk P."/>
            <person name="Sykes S."/>
            <person name="Wortman J."/>
            <person name="Nusbaum C."/>
            <person name="Birren B."/>
        </authorList>
    </citation>
    <scope>NUCLEOTIDE SEQUENCE [LARGE SCALE GENOMIC DNA]</scope>
    <source>
        <strain evidence="5 7">ATCC BAA-382</strain>
    </source>
</reference>
<sequence length="496" mass="58319">MDTLFLSTNKLKKLQMVQQLLVNKYIGIYSLSEEVQLSLPLTKRYISEINTDVQCITNCELIVKNKDNVYTLQSIFNQEHQNIYTDLQLLYLNDSLSFQLCKIVCGSTKIKLSEICTLLSVSRAHAFRIIKELNAILQHFNIKFELNKSGHYVFAGEEISIRIFIFNFVNQCIAFDEWIFSATSQLEIQAKLLTILKLPYQEYSKRQITLLATVFQTRIKTRNYLPRLTDKYTLSLLEKFQYFSKIAVHDYLLNQNLIDENIIQTETLYLSFFARILLADSLQKDNILLIGEKFLNDTCPDYELLSNLGPSWSQKSILNFSYQQNCIFMYYCIILYTLTLLDMTLLDIWFLDLPENKKNVYLDTELQTRTLSFFKSFIQKNVTTDKYSFWLSSTSRINFCSLLYLATIQNYSKQFTIYLYFTKSFNTKKYIRSFLKNNFNASLIKIVDSPNEASLIITDRFDYPKSNNQKSIVISDFFNKTQLNMLLQIINEYILD</sequence>
<dbReference type="PATRIC" id="fig|1158608.3.peg.2409"/>
<dbReference type="InterPro" id="IPR007737">
    <property type="entry name" value="Mga_HTH"/>
</dbReference>
<evidence type="ECO:0000313" key="5">
    <source>
        <dbReference type="EMBL" id="EOT63357.1"/>
    </source>
</evidence>
<dbReference type="STRING" id="155618.RV06_GL002012"/>
<dbReference type="RefSeq" id="WP_010762633.1">
    <property type="nucleotide sequence ID" value="NZ_KB946316.1"/>
</dbReference>
<dbReference type="EMBL" id="ASVY01000001">
    <property type="protein sequence ID" value="EOT63357.1"/>
    <property type="molecule type" value="Genomic_DNA"/>
</dbReference>
<reference evidence="4 6" key="1">
    <citation type="submission" date="2013-02" db="EMBL/GenBank/DDBJ databases">
        <title>The Genome Sequence of Enterococcus haemoperoxidus BAA-382.</title>
        <authorList>
            <consortium name="The Broad Institute Genome Sequencing Platform"/>
            <consortium name="The Broad Institute Genome Sequencing Center for Infectious Disease"/>
            <person name="Earl A.M."/>
            <person name="Gilmore M.S."/>
            <person name="Lebreton F."/>
            <person name="Walker B."/>
            <person name="Young S.K."/>
            <person name="Zeng Q."/>
            <person name="Gargeya S."/>
            <person name="Fitzgerald M."/>
            <person name="Haas B."/>
            <person name="Abouelleil A."/>
            <person name="Alvarado L."/>
            <person name="Arachchi H.M."/>
            <person name="Berlin A.M."/>
            <person name="Chapman S.B."/>
            <person name="Dewar J."/>
            <person name="Goldberg J."/>
            <person name="Griggs A."/>
            <person name="Gujja S."/>
            <person name="Hansen M."/>
            <person name="Howarth C."/>
            <person name="Imamovic A."/>
            <person name="Larimer J."/>
            <person name="McCowan C."/>
            <person name="Murphy C."/>
            <person name="Neiman D."/>
            <person name="Pearson M."/>
            <person name="Priest M."/>
            <person name="Roberts A."/>
            <person name="Saif S."/>
            <person name="Shea T."/>
            <person name="Sisk P."/>
            <person name="Sykes S."/>
            <person name="Wortman J."/>
            <person name="Nusbaum C."/>
            <person name="Birren B."/>
        </authorList>
    </citation>
    <scope>NUCLEOTIDE SEQUENCE [LARGE SCALE GENOMIC DNA]</scope>
    <source>
        <strain evidence="4 6">ATCC BAA-382</strain>
    </source>
</reference>
<evidence type="ECO:0000256" key="2">
    <source>
        <dbReference type="ARBA" id="ARBA00023163"/>
    </source>
</evidence>
<dbReference type="Gene3D" id="1.10.10.10">
    <property type="entry name" value="Winged helix-like DNA-binding domain superfamily/Winged helix DNA-binding domain"/>
    <property type="match status" value="1"/>
</dbReference>
<name>R2T1C6_9ENTE</name>
<organism evidence="4 6">
    <name type="scientific">Enterococcus haemoperoxidus ATCC BAA-382</name>
    <dbReference type="NCBI Taxonomy" id="1158608"/>
    <lineage>
        <taxon>Bacteria</taxon>
        <taxon>Bacillati</taxon>
        <taxon>Bacillota</taxon>
        <taxon>Bacilli</taxon>
        <taxon>Lactobacillales</taxon>
        <taxon>Enterococcaceae</taxon>
        <taxon>Enterococcus</taxon>
    </lineage>
</organism>
<accession>R2T1C6</accession>
<keyword evidence="2" id="KW-0804">Transcription</keyword>
<dbReference type="eggNOG" id="COG3711">
    <property type="taxonomic scope" value="Bacteria"/>
</dbReference>
<dbReference type="Proteomes" id="UP000013858">
    <property type="component" value="Unassembled WGS sequence"/>
</dbReference>
<dbReference type="OrthoDB" id="2194934at2"/>
<feature type="domain" description="Mga helix-turn-helix" evidence="3">
    <location>
        <begin position="89"/>
        <end position="168"/>
    </location>
</feature>
<keyword evidence="1" id="KW-0805">Transcription regulation</keyword>
<dbReference type="InterPro" id="IPR036388">
    <property type="entry name" value="WH-like_DNA-bd_sf"/>
</dbReference>
<evidence type="ECO:0000256" key="1">
    <source>
        <dbReference type="ARBA" id="ARBA00023015"/>
    </source>
</evidence>
<proteinExistence type="predicted"/>
<evidence type="ECO:0000313" key="4">
    <source>
        <dbReference type="EMBL" id="EOH94049.1"/>
    </source>
</evidence>
<dbReference type="InterPro" id="IPR050661">
    <property type="entry name" value="BglG_antiterminators"/>
</dbReference>
<gene>
    <name evidence="5" type="ORF">I583_00157</name>
    <name evidence="4" type="ORF">UAW_02470</name>
</gene>
<keyword evidence="7" id="KW-1185">Reference proteome</keyword>
<dbReference type="Proteomes" id="UP000014197">
    <property type="component" value="Unassembled WGS sequence"/>
</dbReference>
<evidence type="ECO:0000259" key="3">
    <source>
        <dbReference type="Pfam" id="PF05043"/>
    </source>
</evidence>
<protein>
    <recommendedName>
        <fullName evidence="3">Mga helix-turn-helix domain-containing protein</fullName>
    </recommendedName>
</protein>
<evidence type="ECO:0000313" key="7">
    <source>
        <dbReference type="Proteomes" id="UP000014197"/>
    </source>
</evidence>
<dbReference type="Pfam" id="PF05043">
    <property type="entry name" value="Mga"/>
    <property type="match status" value="1"/>
</dbReference>
<dbReference type="AlphaFoldDB" id="R2T1C6"/>